<protein>
    <submittedName>
        <fullName evidence="2">Uncharacterized protein</fullName>
    </submittedName>
</protein>
<reference evidence="3" key="2">
    <citation type="submission" date="2015-01" db="EMBL/GenBank/DDBJ databases">
        <title>Evolutionary Origins and Diversification of the Mycorrhizal Mutualists.</title>
        <authorList>
            <consortium name="DOE Joint Genome Institute"/>
            <consortium name="Mycorrhizal Genomics Consortium"/>
            <person name="Kohler A."/>
            <person name="Kuo A."/>
            <person name="Nagy L.G."/>
            <person name="Floudas D."/>
            <person name="Copeland A."/>
            <person name="Barry K.W."/>
            <person name="Cichocki N."/>
            <person name="Veneault-Fourrey C."/>
            <person name="LaButti K."/>
            <person name="Lindquist E.A."/>
            <person name="Lipzen A."/>
            <person name="Lundell T."/>
            <person name="Morin E."/>
            <person name="Murat C."/>
            <person name="Riley R."/>
            <person name="Ohm R."/>
            <person name="Sun H."/>
            <person name="Tunlid A."/>
            <person name="Henrissat B."/>
            <person name="Grigoriev I.V."/>
            <person name="Hibbett D.S."/>
            <person name="Martin F."/>
        </authorList>
    </citation>
    <scope>NUCLEOTIDE SEQUENCE [LARGE SCALE GENOMIC DNA]</scope>
    <source>
        <strain evidence="3">441</strain>
    </source>
</reference>
<keyword evidence="3" id="KW-1185">Reference proteome</keyword>
<organism evidence="2 3">
    <name type="scientific">Pisolithus microcarpus 441</name>
    <dbReference type="NCBI Taxonomy" id="765257"/>
    <lineage>
        <taxon>Eukaryota</taxon>
        <taxon>Fungi</taxon>
        <taxon>Dikarya</taxon>
        <taxon>Basidiomycota</taxon>
        <taxon>Agaricomycotina</taxon>
        <taxon>Agaricomycetes</taxon>
        <taxon>Agaricomycetidae</taxon>
        <taxon>Boletales</taxon>
        <taxon>Sclerodermatineae</taxon>
        <taxon>Pisolithaceae</taxon>
        <taxon>Pisolithus</taxon>
    </lineage>
</organism>
<feature type="compositionally biased region" description="Basic residues" evidence="1">
    <location>
        <begin position="165"/>
        <end position="174"/>
    </location>
</feature>
<sequence>MSTSIISRLHEWPRYCLPRARRIALGIIKANPPLSTQDIFRLANGSDTTTQPPSAKVAAENTKRIVNLTGYRGVKPPFTGSQIRSVRYLKKVVLPSLANDKEIEKFHTRTESKQSRTTDVWLWRVKDRTPSAQQAAAGNATKTPSSGITDLPPAAVGVGEDWSHLNKRRQRAREKKVERDLKRMMTLQDAKREAA</sequence>
<evidence type="ECO:0000313" key="2">
    <source>
        <dbReference type="EMBL" id="KIK28338.1"/>
    </source>
</evidence>
<dbReference type="STRING" id="765257.A0A0D0A8I0"/>
<name>A0A0D0A8I0_9AGAM</name>
<feature type="region of interest" description="Disordered" evidence="1">
    <location>
        <begin position="131"/>
        <end position="179"/>
    </location>
</feature>
<proteinExistence type="predicted"/>
<accession>A0A0D0A8I0</accession>
<gene>
    <name evidence="2" type="ORF">PISMIDRAFT_76531</name>
</gene>
<reference evidence="2 3" key="1">
    <citation type="submission" date="2014-04" db="EMBL/GenBank/DDBJ databases">
        <authorList>
            <consortium name="DOE Joint Genome Institute"/>
            <person name="Kuo A."/>
            <person name="Kohler A."/>
            <person name="Costa M.D."/>
            <person name="Nagy L.G."/>
            <person name="Floudas D."/>
            <person name="Copeland A."/>
            <person name="Barry K.W."/>
            <person name="Cichocki N."/>
            <person name="Veneault-Fourrey C."/>
            <person name="LaButti K."/>
            <person name="Lindquist E.A."/>
            <person name="Lipzen A."/>
            <person name="Lundell T."/>
            <person name="Morin E."/>
            <person name="Murat C."/>
            <person name="Sun H."/>
            <person name="Tunlid A."/>
            <person name="Henrissat B."/>
            <person name="Grigoriev I.V."/>
            <person name="Hibbett D.S."/>
            <person name="Martin F."/>
            <person name="Nordberg H.P."/>
            <person name="Cantor M.N."/>
            <person name="Hua S.X."/>
        </authorList>
    </citation>
    <scope>NUCLEOTIDE SEQUENCE [LARGE SCALE GENOMIC DNA]</scope>
    <source>
        <strain evidence="2 3">441</strain>
    </source>
</reference>
<dbReference type="OrthoDB" id="2587968at2759"/>
<feature type="compositionally biased region" description="Polar residues" evidence="1">
    <location>
        <begin position="131"/>
        <end position="148"/>
    </location>
</feature>
<feature type="non-terminal residue" evidence="2">
    <location>
        <position position="195"/>
    </location>
</feature>
<dbReference type="EMBL" id="KN833693">
    <property type="protein sequence ID" value="KIK28338.1"/>
    <property type="molecule type" value="Genomic_DNA"/>
</dbReference>
<dbReference type="Proteomes" id="UP000054018">
    <property type="component" value="Unassembled WGS sequence"/>
</dbReference>
<evidence type="ECO:0000313" key="3">
    <source>
        <dbReference type="Proteomes" id="UP000054018"/>
    </source>
</evidence>
<dbReference type="AlphaFoldDB" id="A0A0D0A8I0"/>
<dbReference type="HOGENOM" id="CLU_108118_0_0_1"/>
<evidence type="ECO:0000256" key="1">
    <source>
        <dbReference type="SAM" id="MobiDB-lite"/>
    </source>
</evidence>